<gene>
    <name evidence="6" type="ORF">PILCRDRAFT_802801</name>
</gene>
<evidence type="ECO:0000256" key="3">
    <source>
        <dbReference type="ARBA" id="ARBA00022833"/>
    </source>
</evidence>
<protein>
    <recommendedName>
        <fullName evidence="5">MYND-type domain-containing protein</fullName>
    </recommendedName>
</protein>
<dbReference type="SUPFAM" id="SSF144232">
    <property type="entry name" value="HIT/MYND zinc finger-like"/>
    <property type="match status" value="1"/>
</dbReference>
<evidence type="ECO:0000256" key="4">
    <source>
        <dbReference type="PROSITE-ProRule" id="PRU00134"/>
    </source>
</evidence>
<keyword evidence="3" id="KW-0862">Zinc</keyword>
<keyword evidence="1" id="KW-0479">Metal-binding</keyword>
<dbReference type="Gene3D" id="6.10.140.2220">
    <property type="match status" value="1"/>
</dbReference>
<organism evidence="6 7">
    <name type="scientific">Piloderma croceum (strain F 1598)</name>
    <dbReference type="NCBI Taxonomy" id="765440"/>
    <lineage>
        <taxon>Eukaryota</taxon>
        <taxon>Fungi</taxon>
        <taxon>Dikarya</taxon>
        <taxon>Basidiomycota</taxon>
        <taxon>Agaricomycotina</taxon>
        <taxon>Agaricomycetes</taxon>
        <taxon>Agaricomycetidae</taxon>
        <taxon>Atheliales</taxon>
        <taxon>Atheliaceae</taxon>
        <taxon>Piloderma</taxon>
    </lineage>
</organism>
<dbReference type="OrthoDB" id="432970at2759"/>
<feature type="domain" description="MYND-type" evidence="5">
    <location>
        <begin position="51"/>
        <end position="93"/>
    </location>
</feature>
<evidence type="ECO:0000313" key="7">
    <source>
        <dbReference type="Proteomes" id="UP000054166"/>
    </source>
</evidence>
<dbReference type="PROSITE" id="PS50865">
    <property type="entry name" value="ZF_MYND_2"/>
    <property type="match status" value="1"/>
</dbReference>
<dbReference type="EMBL" id="KN833085">
    <property type="protein sequence ID" value="KIM73348.1"/>
    <property type="molecule type" value="Genomic_DNA"/>
</dbReference>
<accession>A0A0C3AHP9</accession>
<name>A0A0C3AHP9_PILCF</name>
<dbReference type="GO" id="GO:0008270">
    <property type="term" value="F:zinc ion binding"/>
    <property type="evidence" value="ECO:0007669"/>
    <property type="project" value="UniProtKB-KW"/>
</dbReference>
<dbReference type="STRING" id="765440.A0A0C3AHP9"/>
<evidence type="ECO:0000313" key="6">
    <source>
        <dbReference type="EMBL" id="KIM73348.1"/>
    </source>
</evidence>
<dbReference type="InParanoid" id="A0A0C3AHP9"/>
<dbReference type="AlphaFoldDB" id="A0A0C3AHP9"/>
<dbReference type="PROSITE" id="PS01360">
    <property type="entry name" value="ZF_MYND_1"/>
    <property type="match status" value="1"/>
</dbReference>
<evidence type="ECO:0000256" key="2">
    <source>
        <dbReference type="ARBA" id="ARBA00022771"/>
    </source>
</evidence>
<sequence>MTQRPVMIALMPSCVTQGNLVQYGTKPSSANYDAPACVPITFDQKLGYRVCDQCGAAENPPTIRFRICGGCWTTHYCSPECQKIHWQSHKPICQLVVGQLASAKQQAIGPDGSDLQKHLRKFVSLHSALLGWAGFQALQLKRIPANIRHQALLIELSCNNHADPSRRFSVAGTHLVSRSYVTDKDPIVTVDIQRRDERCRHNGGIGTVVILVQCGSVSQIIPVEIDSPSKTSWDMRVDWAEILYHSIESSNKDSEPIAASARE</sequence>
<reference evidence="7" key="2">
    <citation type="submission" date="2015-01" db="EMBL/GenBank/DDBJ databases">
        <title>Evolutionary Origins and Diversification of the Mycorrhizal Mutualists.</title>
        <authorList>
            <consortium name="DOE Joint Genome Institute"/>
            <consortium name="Mycorrhizal Genomics Consortium"/>
            <person name="Kohler A."/>
            <person name="Kuo A."/>
            <person name="Nagy L.G."/>
            <person name="Floudas D."/>
            <person name="Copeland A."/>
            <person name="Barry K.W."/>
            <person name="Cichocki N."/>
            <person name="Veneault-Fourrey C."/>
            <person name="LaButti K."/>
            <person name="Lindquist E.A."/>
            <person name="Lipzen A."/>
            <person name="Lundell T."/>
            <person name="Morin E."/>
            <person name="Murat C."/>
            <person name="Riley R."/>
            <person name="Ohm R."/>
            <person name="Sun H."/>
            <person name="Tunlid A."/>
            <person name="Henrissat B."/>
            <person name="Grigoriev I.V."/>
            <person name="Hibbett D.S."/>
            <person name="Martin F."/>
        </authorList>
    </citation>
    <scope>NUCLEOTIDE SEQUENCE [LARGE SCALE GENOMIC DNA]</scope>
    <source>
        <strain evidence="7">F 1598</strain>
    </source>
</reference>
<dbReference type="Pfam" id="PF01753">
    <property type="entry name" value="zf-MYND"/>
    <property type="match status" value="1"/>
</dbReference>
<proteinExistence type="predicted"/>
<dbReference type="HOGENOM" id="CLU_094262_1_0_1"/>
<dbReference type="Proteomes" id="UP000054166">
    <property type="component" value="Unassembled WGS sequence"/>
</dbReference>
<evidence type="ECO:0000259" key="5">
    <source>
        <dbReference type="PROSITE" id="PS50865"/>
    </source>
</evidence>
<dbReference type="InterPro" id="IPR002893">
    <property type="entry name" value="Znf_MYND"/>
</dbReference>
<reference evidence="6 7" key="1">
    <citation type="submission" date="2014-04" db="EMBL/GenBank/DDBJ databases">
        <authorList>
            <consortium name="DOE Joint Genome Institute"/>
            <person name="Kuo A."/>
            <person name="Tarkka M."/>
            <person name="Buscot F."/>
            <person name="Kohler A."/>
            <person name="Nagy L.G."/>
            <person name="Floudas D."/>
            <person name="Copeland A."/>
            <person name="Barry K.W."/>
            <person name="Cichocki N."/>
            <person name="Veneault-Fourrey C."/>
            <person name="LaButti K."/>
            <person name="Lindquist E.A."/>
            <person name="Lipzen A."/>
            <person name="Lundell T."/>
            <person name="Morin E."/>
            <person name="Murat C."/>
            <person name="Sun H."/>
            <person name="Tunlid A."/>
            <person name="Henrissat B."/>
            <person name="Grigoriev I.V."/>
            <person name="Hibbett D.S."/>
            <person name="Martin F."/>
            <person name="Nordberg H.P."/>
            <person name="Cantor M.N."/>
            <person name="Hua S.X."/>
        </authorList>
    </citation>
    <scope>NUCLEOTIDE SEQUENCE [LARGE SCALE GENOMIC DNA]</scope>
    <source>
        <strain evidence="6 7">F 1598</strain>
    </source>
</reference>
<keyword evidence="2 4" id="KW-0863">Zinc-finger</keyword>
<evidence type="ECO:0000256" key="1">
    <source>
        <dbReference type="ARBA" id="ARBA00022723"/>
    </source>
</evidence>
<keyword evidence="7" id="KW-1185">Reference proteome</keyword>